<feature type="domain" description="Peptidase M20 dimerisation" evidence="4">
    <location>
        <begin position="178"/>
        <end position="281"/>
    </location>
</feature>
<dbReference type="AlphaFoldDB" id="D1CE21"/>
<evidence type="ECO:0000259" key="4">
    <source>
        <dbReference type="Pfam" id="PF07687"/>
    </source>
</evidence>
<dbReference type="InterPro" id="IPR050072">
    <property type="entry name" value="Peptidase_M20A"/>
</dbReference>
<dbReference type="HOGENOM" id="CLU_021802_2_1_0"/>
<accession>D1CE21</accession>
<dbReference type="SUPFAM" id="SSF55031">
    <property type="entry name" value="Bacterial exopeptidase dimerisation domain"/>
    <property type="match status" value="1"/>
</dbReference>
<evidence type="ECO:0000256" key="3">
    <source>
        <dbReference type="PIRSR" id="PIRSR001123-2"/>
    </source>
</evidence>
<keyword evidence="2" id="KW-0378">Hydrolase</keyword>
<dbReference type="Proteomes" id="UP000000323">
    <property type="component" value="Chromosome 1"/>
</dbReference>
<evidence type="ECO:0000313" key="6">
    <source>
        <dbReference type="Proteomes" id="UP000000323"/>
    </source>
</evidence>
<dbReference type="KEGG" id="ttr:Tter_0255"/>
<evidence type="ECO:0000256" key="2">
    <source>
        <dbReference type="ARBA" id="ARBA00022801"/>
    </source>
</evidence>
<dbReference type="EMBL" id="CP001825">
    <property type="protein sequence ID" value="ACZ41177.1"/>
    <property type="molecule type" value="Genomic_DNA"/>
</dbReference>
<dbReference type="RefSeq" id="WP_012874212.1">
    <property type="nucleotide sequence ID" value="NC_013525.1"/>
</dbReference>
<gene>
    <name evidence="5" type="ordered locus">Tter_0255</name>
</gene>
<dbReference type="InterPro" id="IPR011650">
    <property type="entry name" value="Peptidase_M20_dimer"/>
</dbReference>
<dbReference type="eggNOG" id="COG0624">
    <property type="taxonomic scope" value="Bacteria"/>
</dbReference>
<protein>
    <submittedName>
        <fullName evidence="5">Peptidase M20</fullName>
    </submittedName>
</protein>
<dbReference type="OrthoDB" id="9792335at2"/>
<reference evidence="6" key="1">
    <citation type="journal article" date="2010" name="Stand. Genomic Sci.">
        <title>Complete genome sequence of 'Thermobaculum terrenum' type strain (YNP1).</title>
        <authorList>
            <person name="Kiss H."/>
            <person name="Cleland D."/>
            <person name="Lapidus A."/>
            <person name="Lucas S."/>
            <person name="Glavina Del Rio T."/>
            <person name="Nolan M."/>
            <person name="Tice H."/>
            <person name="Han C."/>
            <person name="Goodwin L."/>
            <person name="Pitluck S."/>
            <person name="Liolios K."/>
            <person name="Ivanova N."/>
            <person name="Mavromatis K."/>
            <person name="Ovchinnikova G."/>
            <person name="Pati A."/>
            <person name="Chen A."/>
            <person name="Palaniappan K."/>
            <person name="Land M."/>
            <person name="Hauser L."/>
            <person name="Chang Y."/>
            <person name="Jeffries C."/>
            <person name="Lu M."/>
            <person name="Brettin T."/>
            <person name="Detter J."/>
            <person name="Goker M."/>
            <person name="Tindall B."/>
            <person name="Beck B."/>
            <person name="McDermott T."/>
            <person name="Woyke T."/>
            <person name="Bristow J."/>
            <person name="Eisen J."/>
            <person name="Markowitz V."/>
            <person name="Hugenholtz P."/>
            <person name="Kyrpides N."/>
            <person name="Klenk H."/>
            <person name="Cheng J."/>
        </authorList>
    </citation>
    <scope>NUCLEOTIDE SEQUENCE [LARGE SCALE GENOMIC DNA]</scope>
    <source>
        <strain evidence="6">ATCC BAA-798 / YNP1</strain>
    </source>
</reference>
<dbReference type="STRING" id="525904.Tter_0255"/>
<evidence type="ECO:0000256" key="1">
    <source>
        <dbReference type="ARBA" id="ARBA00022723"/>
    </source>
</evidence>
<dbReference type="InterPro" id="IPR036264">
    <property type="entry name" value="Bact_exopeptidase_dim_dom"/>
</dbReference>
<dbReference type="InterPro" id="IPR002933">
    <property type="entry name" value="Peptidase_M20"/>
</dbReference>
<proteinExistence type="predicted"/>
<dbReference type="PANTHER" id="PTHR43808">
    <property type="entry name" value="ACETYLORNITHINE DEACETYLASE"/>
    <property type="match status" value="1"/>
</dbReference>
<dbReference type="Gene3D" id="3.40.630.10">
    <property type="entry name" value="Zn peptidases"/>
    <property type="match status" value="2"/>
</dbReference>
<sequence length="402" mass="44383">MTIDRLREVAASHRDRIADFCSRLIQTPSLPGQEMQAAELIMSEMKALRYDDVWQDEVGNVIGLIKGDRSGKSVMLNTHMDHVDIGDRSSWDYDPYSGEIRDGYVCGRGAVDIKGPTSSQVYAPFLAREAGLPIYGDVYVVGVVQEEVGGLGSIELGKSLRVDCAIVGEPSSNTLRRGNRGRIEIIAIFRGRSCHASMPDKGINPHYSMANFVAALRHLDRVEDPFLGSETFTPTLVYADQTSSNVVPSELRLHIDWRTVPQRSPDEIKEMLASLLEKSLVDGAWGEIKVKDITLTTYTGATRNVPAHFPPFLIDEEHPLVRIAQEALSESFSRKVEVKRWDFATDAGHLVAAGIPSIGFGPGDETLAHTNQERISIEEMVEASMAYAFLCHRLTNPAAWAS</sequence>
<dbReference type="GO" id="GO:0046872">
    <property type="term" value="F:metal ion binding"/>
    <property type="evidence" value="ECO:0007669"/>
    <property type="project" value="UniProtKB-UniRule"/>
</dbReference>
<keyword evidence="1 3" id="KW-0479">Metal-binding</keyword>
<feature type="binding site" evidence="3">
    <location>
        <position position="79"/>
    </location>
    <ligand>
        <name>Zn(2+)</name>
        <dbReference type="ChEBI" id="CHEBI:29105"/>
        <label>1</label>
    </ligand>
</feature>
<evidence type="ECO:0000313" key="5">
    <source>
        <dbReference type="EMBL" id="ACZ41177.1"/>
    </source>
</evidence>
<dbReference type="Pfam" id="PF07687">
    <property type="entry name" value="M20_dimer"/>
    <property type="match status" value="1"/>
</dbReference>
<keyword evidence="6" id="KW-1185">Reference proteome</keyword>
<dbReference type="SUPFAM" id="SSF53187">
    <property type="entry name" value="Zn-dependent exopeptidases"/>
    <property type="match status" value="1"/>
</dbReference>
<comment type="cofactor">
    <cofactor evidence="3">
        <name>a divalent metal cation</name>
        <dbReference type="ChEBI" id="CHEBI:60240"/>
    </cofactor>
    <text evidence="3">Binds 2 divalent metal cations per subunit.</text>
</comment>
<name>D1CE21_THET1</name>
<dbReference type="Gene3D" id="3.30.70.360">
    <property type="match status" value="1"/>
</dbReference>
<dbReference type="Pfam" id="PF01546">
    <property type="entry name" value="Peptidase_M20"/>
    <property type="match status" value="1"/>
</dbReference>
<organism evidence="5 6">
    <name type="scientific">Thermobaculum terrenum (strain ATCC BAA-798 / CCMEE 7001 / YNP1)</name>
    <dbReference type="NCBI Taxonomy" id="525904"/>
    <lineage>
        <taxon>Bacteria</taxon>
        <taxon>Bacillati</taxon>
        <taxon>Chloroflexota</taxon>
        <taxon>Chloroflexia</taxon>
        <taxon>Candidatus Thermobaculales</taxon>
        <taxon>Candidatus Thermobaculaceae</taxon>
        <taxon>Thermobaculum</taxon>
    </lineage>
</organism>
<dbReference type="GO" id="GO:0004177">
    <property type="term" value="F:aminopeptidase activity"/>
    <property type="evidence" value="ECO:0007669"/>
    <property type="project" value="UniProtKB-UniRule"/>
</dbReference>